<gene>
    <name evidence="8" type="ORF">GWA01_04110</name>
</gene>
<dbReference type="RefSeq" id="WP_146793514.1">
    <property type="nucleotide sequence ID" value="NZ_BARC01000005.1"/>
</dbReference>
<name>A0A511AZM3_9PROT</name>
<dbReference type="GO" id="GO:0008198">
    <property type="term" value="F:ferrous iron binding"/>
    <property type="evidence" value="ECO:0007669"/>
    <property type="project" value="TreeGrafter"/>
</dbReference>
<feature type="binding site" evidence="5">
    <location>
        <position position="134"/>
    </location>
    <ligand>
        <name>substrate</name>
    </ligand>
</feature>
<evidence type="ECO:0000313" key="8">
    <source>
        <dbReference type="EMBL" id="GEK92641.1"/>
    </source>
</evidence>
<evidence type="ECO:0000256" key="3">
    <source>
        <dbReference type="ARBA" id="ARBA00023002"/>
    </source>
</evidence>
<keyword evidence="1 6" id="KW-0479">Metal-binding</keyword>
<protein>
    <submittedName>
        <fullName evidence="8">Alpha-ketoglutarate-dependent dioxygenase AlkB</fullName>
    </submittedName>
</protein>
<evidence type="ECO:0000256" key="4">
    <source>
        <dbReference type="ARBA" id="ARBA00023004"/>
    </source>
</evidence>
<dbReference type="OrthoDB" id="9796932at2"/>
<dbReference type="Pfam" id="PF13532">
    <property type="entry name" value="2OG-FeII_Oxy_2"/>
    <property type="match status" value="1"/>
</dbReference>
<dbReference type="Gene3D" id="2.60.120.590">
    <property type="entry name" value="Alpha-ketoglutarate-dependent dioxygenase AlkB-like"/>
    <property type="match status" value="1"/>
</dbReference>
<reference evidence="8 9" key="1">
    <citation type="submission" date="2019-07" db="EMBL/GenBank/DDBJ databases">
        <title>Whole genome shotgun sequence of Gluconobacter wancherniae NBRC 103581.</title>
        <authorList>
            <person name="Hosoyama A."/>
            <person name="Uohara A."/>
            <person name="Ohji S."/>
            <person name="Ichikawa N."/>
        </authorList>
    </citation>
    <scope>NUCLEOTIDE SEQUENCE [LARGE SCALE GENOMIC DNA]</scope>
    <source>
        <strain evidence="8 9">NBRC 103581</strain>
    </source>
</reference>
<dbReference type="PANTHER" id="PTHR16557">
    <property type="entry name" value="ALKYLATED DNA REPAIR PROTEIN ALKB-RELATED"/>
    <property type="match status" value="1"/>
</dbReference>
<evidence type="ECO:0000256" key="2">
    <source>
        <dbReference type="ARBA" id="ARBA00022964"/>
    </source>
</evidence>
<dbReference type="NCBIfam" id="NF011930">
    <property type="entry name" value="PRK15401.1"/>
    <property type="match status" value="1"/>
</dbReference>
<comment type="caution">
    <text evidence="8">The sequence shown here is derived from an EMBL/GenBank/DDBJ whole genome shotgun (WGS) entry which is preliminary data.</text>
</comment>
<dbReference type="AlphaFoldDB" id="A0A511AZM3"/>
<evidence type="ECO:0000256" key="6">
    <source>
        <dbReference type="PIRSR" id="PIRSR604574-2"/>
    </source>
</evidence>
<organism evidence="8 9">
    <name type="scientific">Gluconobacter wancherniae NBRC 103581</name>
    <dbReference type="NCBI Taxonomy" id="656744"/>
    <lineage>
        <taxon>Bacteria</taxon>
        <taxon>Pseudomonadati</taxon>
        <taxon>Pseudomonadota</taxon>
        <taxon>Alphaproteobacteria</taxon>
        <taxon>Acetobacterales</taxon>
        <taxon>Acetobacteraceae</taxon>
        <taxon>Gluconobacter</taxon>
    </lineage>
</organism>
<evidence type="ECO:0000259" key="7">
    <source>
        <dbReference type="PROSITE" id="PS51471"/>
    </source>
</evidence>
<evidence type="ECO:0000256" key="5">
    <source>
        <dbReference type="PIRSR" id="PIRSR604574-1"/>
    </source>
</evidence>
<feature type="binding site" evidence="6">
    <location>
        <position position="186"/>
    </location>
    <ligand>
        <name>Fe cation</name>
        <dbReference type="ChEBI" id="CHEBI:24875"/>
        <note>catalytic</note>
    </ligand>
</feature>
<keyword evidence="3" id="KW-0560">Oxidoreductase</keyword>
<proteinExistence type="predicted"/>
<keyword evidence="2 8" id="KW-0223">Dioxygenase</keyword>
<feature type="binding site" evidence="5">
    <location>
        <begin position="203"/>
        <end position="209"/>
    </location>
    <ligand>
        <name>2-oxoglutarate</name>
        <dbReference type="ChEBI" id="CHEBI:16810"/>
    </ligand>
</feature>
<sequence length="218" mass="24311">MDDLFESFRPVMSLAEGAVWLPGFAREEAGEFLQQIEIISACAPFRKMRTPGGRSMSVATTSCGTCGWYSDAQGYRYLTHDPLSGMPWPEMPEIFRQLARRAAERAGYPDFTPSSCLINRYEPGAGMGLHQDRDEDAPQAPIVSVSLGVPARFSFGGPNRENHARRIELLHGDVVVWGGASRFAWHGVSPLRETFHPSTKALRYNLTFRAINISRFQS</sequence>
<dbReference type="InterPro" id="IPR004574">
    <property type="entry name" value="Alkb"/>
</dbReference>
<feature type="binding site" evidence="5">
    <location>
        <position position="160"/>
    </location>
    <ligand>
        <name>substrate</name>
    </ligand>
</feature>
<dbReference type="InterPro" id="IPR037151">
    <property type="entry name" value="AlkB-like_sf"/>
</dbReference>
<accession>A0A511AZM3</accession>
<dbReference type="GO" id="GO:0035513">
    <property type="term" value="P:oxidative RNA demethylation"/>
    <property type="evidence" value="ECO:0007669"/>
    <property type="project" value="TreeGrafter"/>
</dbReference>
<evidence type="ECO:0000313" key="9">
    <source>
        <dbReference type="Proteomes" id="UP000321230"/>
    </source>
</evidence>
<dbReference type="SUPFAM" id="SSF51197">
    <property type="entry name" value="Clavaminate synthase-like"/>
    <property type="match status" value="1"/>
</dbReference>
<feature type="binding site" evidence="5">
    <location>
        <position position="68"/>
    </location>
    <ligand>
        <name>substrate</name>
    </ligand>
</feature>
<comment type="cofactor">
    <cofactor evidence="6">
        <name>Fe(2+)</name>
        <dbReference type="ChEBI" id="CHEBI:29033"/>
    </cofactor>
    <text evidence="6">Binds 1 Fe(2+) ion per subunit.</text>
</comment>
<keyword evidence="4 6" id="KW-0408">Iron</keyword>
<evidence type="ECO:0000256" key="1">
    <source>
        <dbReference type="ARBA" id="ARBA00022723"/>
    </source>
</evidence>
<dbReference type="InterPro" id="IPR005123">
    <property type="entry name" value="Oxoglu/Fe-dep_dioxygenase_dom"/>
</dbReference>
<feature type="binding site" evidence="6">
    <location>
        <position position="130"/>
    </location>
    <ligand>
        <name>Fe cation</name>
        <dbReference type="ChEBI" id="CHEBI:24875"/>
        <note>catalytic</note>
    </ligand>
</feature>
<feature type="domain" description="Fe2OG dioxygenase" evidence="7">
    <location>
        <begin position="112"/>
        <end position="212"/>
    </location>
</feature>
<dbReference type="GO" id="GO:0005737">
    <property type="term" value="C:cytoplasm"/>
    <property type="evidence" value="ECO:0007669"/>
    <property type="project" value="TreeGrafter"/>
</dbReference>
<dbReference type="GO" id="GO:0035515">
    <property type="term" value="F:oxidative RNA demethylase activity"/>
    <property type="evidence" value="ECO:0007669"/>
    <property type="project" value="TreeGrafter"/>
</dbReference>
<feature type="binding site" evidence="5">
    <location>
        <begin position="119"/>
        <end position="121"/>
    </location>
    <ligand>
        <name>2-oxoglutarate</name>
        <dbReference type="ChEBI" id="CHEBI:16810"/>
    </ligand>
</feature>
<keyword evidence="9" id="KW-1185">Reference proteome</keyword>
<dbReference type="EMBL" id="BJUZ01000001">
    <property type="protein sequence ID" value="GEK92641.1"/>
    <property type="molecule type" value="Genomic_DNA"/>
</dbReference>
<feature type="binding site" evidence="6">
    <location>
        <position position="132"/>
    </location>
    <ligand>
        <name>Fe cation</name>
        <dbReference type="ChEBI" id="CHEBI:24875"/>
        <note>catalytic</note>
    </ligand>
</feature>
<dbReference type="InterPro" id="IPR027450">
    <property type="entry name" value="AlkB-like"/>
</dbReference>
<dbReference type="PANTHER" id="PTHR16557:SF2">
    <property type="entry name" value="NUCLEIC ACID DIOXYGENASE ALKBH1"/>
    <property type="match status" value="1"/>
</dbReference>
<dbReference type="GO" id="GO:0035516">
    <property type="term" value="F:broad specificity oxidative DNA demethylase activity"/>
    <property type="evidence" value="ECO:0007669"/>
    <property type="project" value="TreeGrafter"/>
</dbReference>
<dbReference type="Proteomes" id="UP000321230">
    <property type="component" value="Unassembled WGS sequence"/>
</dbReference>
<feature type="binding site" evidence="5">
    <location>
        <begin position="75"/>
        <end position="77"/>
    </location>
    <ligand>
        <name>substrate</name>
    </ligand>
</feature>
<dbReference type="PROSITE" id="PS51471">
    <property type="entry name" value="FE2OG_OXY"/>
    <property type="match status" value="1"/>
</dbReference>